<dbReference type="SUPFAM" id="SSF53335">
    <property type="entry name" value="S-adenosyl-L-methionine-dependent methyltransferases"/>
    <property type="match status" value="1"/>
</dbReference>
<name>A0ABR2HPH9_9PEZI</name>
<organism evidence="1 2">
    <name type="scientific">Apiospora arundinis</name>
    <dbReference type="NCBI Taxonomy" id="335852"/>
    <lineage>
        <taxon>Eukaryota</taxon>
        <taxon>Fungi</taxon>
        <taxon>Dikarya</taxon>
        <taxon>Ascomycota</taxon>
        <taxon>Pezizomycotina</taxon>
        <taxon>Sordariomycetes</taxon>
        <taxon>Xylariomycetidae</taxon>
        <taxon>Amphisphaeriales</taxon>
        <taxon>Apiosporaceae</taxon>
        <taxon>Apiospora</taxon>
    </lineage>
</organism>
<proteinExistence type="predicted"/>
<dbReference type="Proteomes" id="UP001390339">
    <property type="component" value="Unassembled WGS sequence"/>
</dbReference>
<dbReference type="Gene3D" id="3.40.50.150">
    <property type="entry name" value="Vaccinia Virus protein VP39"/>
    <property type="match status" value="1"/>
</dbReference>
<accession>A0ABR2HPH9</accession>
<comment type="caution">
    <text evidence="1">The sequence shown here is derived from an EMBL/GenBank/DDBJ whole genome shotgun (WGS) entry which is preliminary data.</text>
</comment>
<keyword evidence="2" id="KW-1185">Reference proteome</keyword>
<reference evidence="1 2" key="1">
    <citation type="journal article" date="2024" name="IMA Fungus">
        <title>Apiospora arundinis, a panoply of carbohydrate-active enzymes and secondary metabolites.</title>
        <authorList>
            <person name="Sorensen T."/>
            <person name="Petersen C."/>
            <person name="Muurmann A.T."/>
            <person name="Christiansen J.V."/>
            <person name="Brundto M.L."/>
            <person name="Overgaard C.K."/>
            <person name="Boysen A.T."/>
            <person name="Wollenberg R.D."/>
            <person name="Larsen T.O."/>
            <person name="Sorensen J.L."/>
            <person name="Nielsen K.L."/>
            <person name="Sondergaard T.E."/>
        </authorList>
    </citation>
    <scope>NUCLEOTIDE SEQUENCE [LARGE SCALE GENOMIC DNA]</scope>
    <source>
        <strain evidence="1 2">AAU 773</strain>
    </source>
</reference>
<protein>
    <recommendedName>
        <fullName evidence="3">Methyltransferase domain-containing protein</fullName>
    </recommendedName>
</protein>
<sequence length="359" mass="40578">MWVFLSCLSTSHVLCVLAGFALGVLAPRHWPKIHFARQTPKDWGVGKRNDRLYSLDHGKLNLELPPKSMWMNMGYWRDTEDFPTACQALLIQVLKKAGLLDDTGKSPTPKLRKNLKSLSILDLGFGCGDQTAFLVQLARIPLKYVGINLNYRQYRFAQNRLGPSNQANKRDVQLFCEDAAQVKSWPEDLNRAVASLHPGQRNNGQGQDETWVLALDSLYHFHPSRKPILSLAAQRLHASVMAFDMLLSDSAPWYQRWTLKLIAWMGDCPINAFLTRDQYGALLAEAGYDCGHIEFYEVTEDVFEPLAQYMSKRGDDLENVGLKLGSLNIARLVFDWWARSRVLEAVIVVARAGAAKQTD</sequence>
<dbReference type="EMBL" id="JAPCWZ010000009">
    <property type="protein sequence ID" value="KAK8850789.1"/>
    <property type="molecule type" value="Genomic_DNA"/>
</dbReference>
<evidence type="ECO:0000313" key="2">
    <source>
        <dbReference type="Proteomes" id="UP001390339"/>
    </source>
</evidence>
<dbReference type="InterPro" id="IPR029063">
    <property type="entry name" value="SAM-dependent_MTases_sf"/>
</dbReference>
<evidence type="ECO:0008006" key="3">
    <source>
        <dbReference type="Google" id="ProtNLM"/>
    </source>
</evidence>
<evidence type="ECO:0000313" key="1">
    <source>
        <dbReference type="EMBL" id="KAK8850789.1"/>
    </source>
</evidence>
<gene>
    <name evidence="1" type="ORF">PGQ11_013268</name>
</gene>